<evidence type="ECO:0000256" key="4">
    <source>
        <dbReference type="RuleBase" id="RU003445"/>
    </source>
</evidence>
<keyword evidence="2 4" id="KW-0689">Ribosomal protein</keyword>
<dbReference type="GO" id="GO:0006412">
    <property type="term" value="P:translation"/>
    <property type="evidence" value="ECO:0007669"/>
    <property type="project" value="InterPro"/>
</dbReference>
<dbReference type="Gene3D" id="3.30.720.90">
    <property type="match status" value="1"/>
</dbReference>
<dbReference type="AlphaFoldDB" id="A0A976XIW6"/>
<evidence type="ECO:0000256" key="1">
    <source>
        <dbReference type="ARBA" id="ARBA00007803"/>
    </source>
</evidence>
<evidence type="ECO:0000313" key="6">
    <source>
        <dbReference type="Proteomes" id="UP000244811"/>
    </source>
</evidence>
<dbReference type="EMBL" id="CP056069">
    <property type="protein sequence ID" value="UVC49396.1"/>
    <property type="molecule type" value="Genomic_DNA"/>
</dbReference>
<organism evidence="5 6">
    <name type="scientific">Theileria orientalis</name>
    <dbReference type="NCBI Taxonomy" id="68886"/>
    <lineage>
        <taxon>Eukaryota</taxon>
        <taxon>Sar</taxon>
        <taxon>Alveolata</taxon>
        <taxon>Apicomplexa</taxon>
        <taxon>Aconoidasida</taxon>
        <taxon>Piroplasmida</taxon>
        <taxon>Theileriidae</taxon>
        <taxon>Theileria</taxon>
    </lineage>
</organism>
<dbReference type="GO" id="GO:0022618">
    <property type="term" value="P:protein-RNA complex assembly"/>
    <property type="evidence" value="ECO:0007669"/>
    <property type="project" value="TreeGrafter"/>
</dbReference>
<evidence type="ECO:0000313" key="5">
    <source>
        <dbReference type="EMBL" id="UVC49396.1"/>
    </source>
</evidence>
<dbReference type="Pfam" id="PF01781">
    <property type="entry name" value="Ribosomal_L38e"/>
    <property type="match status" value="1"/>
</dbReference>
<evidence type="ECO:0000256" key="3">
    <source>
        <dbReference type="ARBA" id="ARBA00023274"/>
    </source>
</evidence>
<protein>
    <submittedName>
        <fullName evidence="5">60S ribosomal protein L38</fullName>
    </submittedName>
</protein>
<gene>
    <name evidence="5" type="primary">RPL38</name>
    <name evidence="5" type="ORF">MACK_003227</name>
</gene>
<evidence type="ECO:0000256" key="2">
    <source>
        <dbReference type="ARBA" id="ARBA00022980"/>
    </source>
</evidence>
<dbReference type="PANTHER" id="PTHR10965:SF0">
    <property type="entry name" value="LARGE RIBOSOMAL SUBUNIT PROTEIN EL38"/>
    <property type="match status" value="1"/>
</dbReference>
<dbReference type="PANTHER" id="PTHR10965">
    <property type="entry name" value="60S RIBOSOMAL PROTEIN L38"/>
    <property type="match status" value="1"/>
</dbReference>
<dbReference type="InterPro" id="IPR038464">
    <property type="entry name" value="Ribosomal_eL38_sf"/>
</dbReference>
<dbReference type="GO" id="GO:0003735">
    <property type="term" value="F:structural constituent of ribosome"/>
    <property type="evidence" value="ECO:0007669"/>
    <property type="project" value="InterPro"/>
</dbReference>
<name>A0A976XIW6_THEOR</name>
<accession>A0A976XIW6</accession>
<comment type="similarity">
    <text evidence="1 4">Belongs to the eukaryotic ribosomal protein eL38 family.</text>
</comment>
<sequence>MKDSKSGAQQELKDLKDYLVVLKRPDAKSVVVYKKKGKGGVLNTKFKVRCSRFLYTFSVPNQVKAAKVEATIPSSLQKKVITNKK</sequence>
<keyword evidence="3 4" id="KW-0687">Ribonucleoprotein</keyword>
<dbReference type="Proteomes" id="UP000244811">
    <property type="component" value="Chromosome 1"/>
</dbReference>
<proteinExistence type="inferred from homology"/>
<dbReference type="GO" id="GO:0022625">
    <property type="term" value="C:cytosolic large ribosomal subunit"/>
    <property type="evidence" value="ECO:0007669"/>
    <property type="project" value="TreeGrafter"/>
</dbReference>
<reference evidence="5" key="1">
    <citation type="submission" date="2022-07" db="EMBL/GenBank/DDBJ databases">
        <title>Evaluation of T. orientalis genome assembly methods using nanopore sequencing and analysis of variation between genomes.</title>
        <authorList>
            <person name="Yam J."/>
            <person name="Micallef M.L."/>
            <person name="Liu M."/>
            <person name="Djordjevic S.P."/>
            <person name="Bogema D.R."/>
            <person name="Jenkins C."/>
        </authorList>
    </citation>
    <scope>NUCLEOTIDE SEQUENCE</scope>
    <source>
        <strain evidence="5">Goon Nure</strain>
    </source>
</reference>
<dbReference type="InterPro" id="IPR002675">
    <property type="entry name" value="Ribosomal_eL38"/>
</dbReference>